<gene>
    <name evidence="1" type="ORF">WMO37_07180</name>
</gene>
<evidence type="ECO:0000313" key="2">
    <source>
        <dbReference type="Proteomes" id="UP001546774"/>
    </source>
</evidence>
<evidence type="ECO:0000313" key="1">
    <source>
        <dbReference type="EMBL" id="MEQ2554804.1"/>
    </source>
</evidence>
<comment type="caution">
    <text evidence="1">The sequence shown here is derived from an EMBL/GenBank/DDBJ whole genome shotgun (WGS) entry which is preliminary data.</text>
</comment>
<protein>
    <submittedName>
        <fullName evidence="1">Uncharacterized protein</fullName>
    </submittedName>
</protein>
<dbReference type="InterPro" id="IPR012341">
    <property type="entry name" value="6hp_glycosidase-like_sf"/>
</dbReference>
<accession>A0ABV1H519</accession>
<dbReference type="EMBL" id="JBBMFS010000005">
    <property type="protein sequence ID" value="MEQ2554804.1"/>
    <property type="molecule type" value="Genomic_DNA"/>
</dbReference>
<proteinExistence type="predicted"/>
<dbReference type="Proteomes" id="UP001546774">
    <property type="component" value="Unassembled WGS sequence"/>
</dbReference>
<organism evidence="1 2">
    <name type="scientific">Lachnospira intestinalis</name>
    <dbReference type="NCBI Taxonomy" id="3133158"/>
    <lineage>
        <taxon>Bacteria</taxon>
        <taxon>Bacillati</taxon>
        <taxon>Bacillota</taxon>
        <taxon>Clostridia</taxon>
        <taxon>Lachnospirales</taxon>
        <taxon>Lachnospiraceae</taxon>
        <taxon>Lachnospira</taxon>
    </lineage>
</organism>
<sequence length="317" mass="35124">MKERNIILEGKLKSWLLSVDIEKLAAKQQGQLILGLEKLYQATGDADYHTFAKKAVDNLVAEDGTYAKAEGSLSDNLFGNALFAVRAMDTVYNPQDTAAEKTEKAILKQEKVMTSGARFDATETCAGTFSTKLSDAYLTQPFYMNYETKFGGKEQYNDIIAQFNILQEKAYPSVENELGNAAADLEMAAYAAAAVDTMEVMEQPLYEIFDRLRQILKQVVAAMNTKSLDTFAKEAREAGLFYAYAVLKGCRMKALITEKYEKAALDILEAAEAKAQEDDVFGADTAYTAVLVTAYAESLRNREYQDYGRTKGGALWS</sequence>
<keyword evidence="2" id="KW-1185">Reference proteome</keyword>
<name>A0ABV1H519_9FIRM</name>
<dbReference type="Gene3D" id="1.50.10.10">
    <property type="match status" value="1"/>
</dbReference>
<reference evidence="1" key="1">
    <citation type="submission" date="2024-03" db="EMBL/GenBank/DDBJ databases">
        <title>Human intestinal bacterial collection.</title>
        <authorList>
            <person name="Pauvert C."/>
            <person name="Hitch T.C.A."/>
            <person name="Clavel T."/>
        </authorList>
    </citation>
    <scope>NUCLEOTIDE SEQUENCE [LARGE SCALE GENOMIC DNA]</scope>
    <source>
        <strain evidence="1">CLA-AA-H89B</strain>
    </source>
</reference>